<keyword evidence="15" id="KW-0175">Coiled coil</keyword>
<keyword evidence="8 13" id="KW-0406">Ion transport</keyword>
<keyword evidence="6 13" id="KW-0375">Hydrogen ion transport</keyword>
<dbReference type="CDD" id="cd06503">
    <property type="entry name" value="ATP-synt_Fo_b"/>
    <property type="match status" value="1"/>
</dbReference>
<keyword evidence="2 13" id="KW-0813">Transport</keyword>
<dbReference type="AlphaFoldDB" id="A0A0G1XVA5"/>
<keyword evidence="4 13" id="KW-0138">CF(0)</keyword>
<accession>A0A0G1XVA5</accession>
<dbReference type="PANTHER" id="PTHR33445:SF1">
    <property type="entry name" value="ATP SYNTHASE SUBUNIT B"/>
    <property type="match status" value="1"/>
</dbReference>
<evidence type="ECO:0000256" key="4">
    <source>
        <dbReference type="ARBA" id="ARBA00022547"/>
    </source>
</evidence>
<evidence type="ECO:0000256" key="14">
    <source>
        <dbReference type="RuleBase" id="RU003848"/>
    </source>
</evidence>
<evidence type="ECO:0000256" key="13">
    <source>
        <dbReference type="HAMAP-Rule" id="MF_01398"/>
    </source>
</evidence>
<evidence type="ECO:0000313" key="16">
    <source>
        <dbReference type="EMBL" id="KKW35098.1"/>
    </source>
</evidence>
<dbReference type="GO" id="GO:0012505">
    <property type="term" value="C:endomembrane system"/>
    <property type="evidence" value="ECO:0007669"/>
    <property type="project" value="UniProtKB-SubCell"/>
</dbReference>
<keyword evidence="5 13" id="KW-0812">Transmembrane</keyword>
<evidence type="ECO:0000256" key="2">
    <source>
        <dbReference type="ARBA" id="ARBA00022448"/>
    </source>
</evidence>
<dbReference type="GO" id="GO:0046961">
    <property type="term" value="F:proton-transporting ATPase activity, rotational mechanism"/>
    <property type="evidence" value="ECO:0007669"/>
    <property type="project" value="TreeGrafter"/>
</dbReference>
<evidence type="ECO:0000256" key="12">
    <source>
        <dbReference type="ARBA" id="ARBA00037847"/>
    </source>
</evidence>
<organism evidence="16 17">
    <name type="scientific">Candidatus Giovannonibacteria bacterium GW2011_GWA2_53_7</name>
    <dbReference type="NCBI Taxonomy" id="1618650"/>
    <lineage>
        <taxon>Bacteria</taxon>
        <taxon>Candidatus Giovannoniibacteriota</taxon>
    </lineage>
</organism>
<evidence type="ECO:0000256" key="5">
    <source>
        <dbReference type="ARBA" id="ARBA00022692"/>
    </source>
</evidence>
<keyword evidence="3 13" id="KW-1003">Cell membrane</keyword>
<dbReference type="EMBL" id="LCRM01000053">
    <property type="protein sequence ID" value="KKW35098.1"/>
    <property type="molecule type" value="Genomic_DNA"/>
</dbReference>
<dbReference type="Gene3D" id="6.10.250.1580">
    <property type="match status" value="1"/>
</dbReference>
<dbReference type="InterPro" id="IPR050059">
    <property type="entry name" value="ATP_synthase_B_chain"/>
</dbReference>
<evidence type="ECO:0000256" key="7">
    <source>
        <dbReference type="ARBA" id="ARBA00022989"/>
    </source>
</evidence>
<evidence type="ECO:0000256" key="8">
    <source>
        <dbReference type="ARBA" id="ARBA00023065"/>
    </source>
</evidence>
<dbReference type="InterPro" id="IPR005864">
    <property type="entry name" value="ATP_synth_F0_bsu_bac"/>
</dbReference>
<dbReference type="GO" id="GO:0046933">
    <property type="term" value="F:proton-transporting ATP synthase activity, rotational mechanism"/>
    <property type="evidence" value="ECO:0007669"/>
    <property type="project" value="UniProtKB-UniRule"/>
</dbReference>
<dbReference type="SUPFAM" id="SSF81573">
    <property type="entry name" value="F1F0 ATP synthase subunit B, membrane domain"/>
    <property type="match status" value="1"/>
</dbReference>
<dbReference type="InterPro" id="IPR028987">
    <property type="entry name" value="ATP_synth_B-like_membr_sf"/>
</dbReference>
<evidence type="ECO:0000256" key="6">
    <source>
        <dbReference type="ARBA" id="ARBA00022781"/>
    </source>
</evidence>
<dbReference type="Proteomes" id="UP000034290">
    <property type="component" value="Unassembled WGS sequence"/>
</dbReference>
<feature type="coiled-coil region" evidence="15">
    <location>
        <begin position="72"/>
        <end position="158"/>
    </location>
</feature>
<evidence type="ECO:0000256" key="10">
    <source>
        <dbReference type="ARBA" id="ARBA00023310"/>
    </source>
</evidence>
<protein>
    <recommendedName>
        <fullName evidence="13">ATP synthase subunit b</fullName>
    </recommendedName>
    <alternativeName>
        <fullName evidence="13">ATP synthase F(0) sector subunit b</fullName>
    </alternativeName>
    <alternativeName>
        <fullName evidence="13">ATPase subunit I</fullName>
    </alternativeName>
    <alternativeName>
        <fullName evidence="13">F-type ATPase subunit b</fullName>
        <shortName evidence="13">F-ATPase subunit b</shortName>
    </alternativeName>
</protein>
<dbReference type="PANTHER" id="PTHR33445">
    <property type="entry name" value="ATP SYNTHASE SUBUNIT B', CHLOROPLASTIC"/>
    <property type="match status" value="1"/>
</dbReference>
<proteinExistence type="inferred from homology"/>
<comment type="similarity">
    <text evidence="1 13 14">Belongs to the ATPase B chain family.</text>
</comment>
<comment type="function">
    <text evidence="13">Component of the F(0) channel, it forms part of the peripheral stalk, linking F(1) to F(0).</text>
</comment>
<dbReference type="Pfam" id="PF00430">
    <property type="entry name" value="ATP-synt_B"/>
    <property type="match status" value="1"/>
</dbReference>
<comment type="function">
    <text evidence="11 13">F(1)F(0) ATP synthase produces ATP from ADP in the presence of a proton or sodium gradient. F-type ATPases consist of two structural domains, F(1) containing the extramembraneous catalytic core and F(0) containing the membrane proton channel, linked together by a central stalk and a peripheral stalk. During catalysis, ATP synthesis in the catalytic domain of F(1) is coupled via a rotary mechanism of the central stalk subunits to proton translocation.</text>
</comment>
<dbReference type="NCBIfam" id="TIGR01144">
    <property type="entry name" value="ATP_synt_b"/>
    <property type="match status" value="1"/>
</dbReference>
<keyword evidence="9 13" id="KW-0472">Membrane</keyword>
<evidence type="ECO:0000256" key="9">
    <source>
        <dbReference type="ARBA" id="ARBA00023136"/>
    </source>
</evidence>
<dbReference type="HAMAP" id="MF_01398">
    <property type="entry name" value="ATP_synth_b_bprime"/>
    <property type="match status" value="1"/>
</dbReference>
<evidence type="ECO:0000313" key="17">
    <source>
        <dbReference type="Proteomes" id="UP000034290"/>
    </source>
</evidence>
<dbReference type="GO" id="GO:0045259">
    <property type="term" value="C:proton-transporting ATP synthase complex"/>
    <property type="evidence" value="ECO:0007669"/>
    <property type="project" value="UniProtKB-KW"/>
</dbReference>
<name>A0A0G1XVA5_9BACT</name>
<evidence type="ECO:0000256" key="1">
    <source>
        <dbReference type="ARBA" id="ARBA00005513"/>
    </source>
</evidence>
<keyword evidence="10 13" id="KW-0066">ATP synthesis</keyword>
<comment type="subunit">
    <text evidence="13">F-type ATPases have 2 components, F(1) - the catalytic core - and F(0) - the membrane proton channel. F(1) has five subunits: alpha(3), beta(3), gamma(1), delta(1), epsilon(1). F(0) has three main subunits: a(1), b(2) and c(10-14). The alpha and beta chains form an alternating ring which encloses part of the gamma chain. F(1) is attached to F(0) by a central stalk formed by the gamma and epsilon chains, while a peripheral stalk is formed by the delta and b chains.</text>
</comment>
<evidence type="ECO:0000256" key="3">
    <source>
        <dbReference type="ARBA" id="ARBA00022475"/>
    </source>
</evidence>
<comment type="subcellular location">
    <subcellularLocation>
        <location evidence="13">Cell membrane</location>
        <topology evidence="13">Single-pass membrane protein</topology>
    </subcellularLocation>
    <subcellularLocation>
        <location evidence="12">Endomembrane system</location>
        <topology evidence="12">Single-pass membrane protein</topology>
    </subcellularLocation>
</comment>
<keyword evidence="7 13" id="KW-1133">Transmembrane helix</keyword>
<dbReference type="InterPro" id="IPR002146">
    <property type="entry name" value="ATP_synth_b/b'su_bac/chlpt"/>
</dbReference>
<gene>
    <name evidence="13" type="primary">atpF</name>
    <name evidence="16" type="ORF">UY81_C0053G0004</name>
</gene>
<sequence>MAQTNTSQQTEDAVRVVTEVVEAPQDDLIGRLGLNPMLFVGQLVNFAIVLVVLWLFAYKPLLKLMKERTERIEGGLKQAKEVEERVKALESEREQVLSEARGEAKKVVDEAREAAEKKREALLLHAKSEVEKVVVGGKKQLEEQKIQMMQEMREDVARLVVKAVKMVAGEAVDEKKATAAAVRAVEEARKDL</sequence>
<evidence type="ECO:0000256" key="11">
    <source>
        <dbReference type="ARBA" id="ARBA00025198"/>
    </source>
</evidence>
<comment type="caution">
    <text evidence="16">The sequence shown here is derived from an EMBL/GenBank/DDBJ whole genome shotgun (WGS) entry which is preliminary data.</text>
</comment>
<reference evidence="16 17" key="1">
    <citation type="journal article" date="2015" name="Nature">
        <title>rRNA introns, odd ribosomes, and small enigmatic genomes across a large radiation of phyla.</title>
        <authorList>
            <person name="Brown C.T."/>
            <person name="Hug L.A."/>
            <person name="Thomas B.C."/>
            <person name="Sharon I."/>
            <person name="Castelle C.J."/>
            <person name="Singh A."/>
            <person name="Wilkins M.J."/>
            <person name="Williams K.H."/>
            <person name="Banfield J.F."/>
        </authorList>
    </citation>
    <scope>NUCLEOTIDE SEQUENCE [LARGE SCALE GENOMIC DNA]</scope>
</reference>
<evidence type="ECO:0000256" key="15">
    <source>
        <dbReference type="SAM" id="Coils"/>
    </source>
</evidence>
<dbReference type="GO" id="GO:0005886">
    <property type="term" value="C:plasma membrane"/>
    <property type="evidence" value="ECO:0007669"/>
    <property type="project" value="UniProtKB-SubCell"/>
</dbReference>
<feature type="transmembrane region" description="Helical" evidence="13">
    <location>
        <begin position="37"/>
        <end position="58"/>
    </location>
</feature>